<dbReference type="RefSeq" id="WP_341700854.1">
    <property type="nucleotide sequence ID" value="NZ_JBBYHU010000023.1"/>
</dbReference>
<dbReference type="InterPro" id="IPR036271">
    <property type="entry name" value="Tet_transcr_reg_TetR-rel_C_sf"/>
</dbReference>
<dbReference type="InterPro" id="IPR041673">
    <property type="entry name" value="TetR_C_23"/>
</dbReference>
<protein>
    <submittedName>
        <fullName evidence="2">TetR family transcriptional regulator C-terminal domain-containing protein</fullName>
    </submittedName>
</protein>
<evidence type="ECO:0000313" key="2">
    <source>
        <dbReference type="EMBL" id="MEL1241640.1"/>
    </source>
</evidence>
<feature type="domain" description="Tetracyclin repressor-like C-terminal" evidence="1">
    <location>
        <begin position="85"/>
        <end position="211"/>
    </location>
</feature>
<reference evidence="2 3" key="1">
    <citation type="submission" date="2024-04" db="EMBL/GenBank/DDBJ databases">
        <title>Flavobacterium sp. DGU99 16S ribosomal RNA gene Genome sequencing and assembly.</title>
        <authorList>
            <person name="Park S."/>
        </authorList>
    </citation>
    <scope>NUCLEOTIDE SEQUENCE [LARGE SCALE GENOMIC DNA]</scope>
    <source>
        <strain evidence="2 3">DGU99</strain>
    </source>
</reference>
<evidence type="ECO:0000259" key="1">
    <source>
        <dbReference type="Pfam" id="PF17931"/>
    </source>
</evidence>
<comment type="caution">
    <text evidence="2">The sequence shown here is derived from an EMBL/GenBank/DDBJ whole genome shotgun (WGS) entry which is preliminary data.</text>
</comment>
<sequence>MATKKTSITKESIVSQYMNSTLENNERPQSVYLFAKKNGFTEAEFYNFFGNLESIEKEIYVMFLEKTIELIHKDSNYESYDMKSKLLSFYFTFFELLAANRSYVIMSLNENKNQLKNLLQLSGLRTAFKKFIDEITTDEIRIQQEKIKYFQEKAIQESAWIQLLFTLKFWLEDGSPNFEKTDVYIEKSVKLSFELMNAAPINSLIDFGKFIFKEKMQNNS</sequence>
<gene>
    <name evidence="2" type="ORF">AAEO59_11325</name>
</gene>
<keyword evidence="3" id="KW-1185">Reference proteome</keyword>
<dbReference type="Proteomes" id="UP001398556">
    <property type="component" value="Unassembled WGS sequence"/>
</dbReference>
<proteinExistence type="predicted"/>
<dbReference type="SUPFAM" id="SSF48498">
    <property type="entry name" value="Tetracyclin repressor-like, C-terminal domain"/>
    <property type="match status" value="1"/>
</dbReference>
<organism evidence="2 3">
    <name type="scientific">Flavobacterium flavipallidum</name>
    <dbReference type="NCBI Taxonomy" id="3139140"/>
    <lineage>
        <taxon>Bacteria</taxon>
        <taxon>Pseudomonadati</taxon>
        <taxon>Bacteroidota</taxon>
        <taxon>Flavobacteriia</taxon>
        <taxon>Flavobacteriales</taxon>
        <taxon>Flavobacteriaceae</taxon>
        <taxon>Flavobacterium</taxon>
    </lineage>
</organism>
<dbReference type="EMBL" id="JBBYHU010000023">
    <property type="protein sequence ID" value="MEL1241640.1"/>
    <property type="molecule type" value="Genomic_DNA"/>
</dbReference>
<name>A0ABU9HNB1_9FLAO</name>
<dbReference type="Pfam" id="PF17931">
    <property type="entry name" value="TetR_C_23"/>
    <property type="match status" value="1"/>
</dbReference>
<accession>A0ABU9HNB1</accession>
<evidence type="ECO:0000313" key="3">
    <source>
        <dbReference type="Proteomes" id="UP001398556"/>
    </source>
</evidence>